<evidence type="ECO:0000313" key="2">
    <source>
        <dbReference type="EMBL" id="CAB5032706.1"/>
    </source>
</evidence>
<sequence length="92" mass="10593">MGEPVQNSGASTLTEVELQILEFERQWWRYPGSKEAAIRELFSISTPRYYQLLNALLDNSAAESAYPTLVRRLRRLRESRTQARSPIAPLNL</sequence>
<dbReference type="AlphaFoldDB" id="A0A6J6QC89"/>
<evidence type="ECO:0000313" key="1">
    <source>
        <dbReference type="EMBL" id="CAB4709461.1"/>
    </source>
</evidence>
<dbReference type="InterPro" id="IPR021678">
    <property type="entry name" value="DUF3263"/>
</dbReference>
<proteinExistence type="predicted"/>
<dbReference type="EMBL" id="CAEZYJ010000001">
    <property type="protein sequence ID" value="CAB4709461.1"/>
    <property type="molecule type" value="Genomic_DNA"/>
</dbReference>
<protein>
    <submittedName>
        <fullName evidence="1">Unannotated protein</fullName>
    </submittedName>
</protein>
<name>A0A6J6QC89_9ZZZZ</name>
<reference evidence="1" key="1">
    <citation type="submission" date="2020-05" db="EMBL/GenBank/DDBJ databases">
        <authorList>
            <person name="Chiriac C."/>
            <person name="Salcher M."/>
            <person name="Ghai R."/>
            <person name="Kavagutti S V."/>
        </authorList>
    </citation>
    <scope>NUCLEOTIDE SEQUENCE</scope>
</reference>
<accession>A0A6J6QC89</accession>
<dbReference type="EMBL" id="CAFBPY010000001">
    <property type="protein sequence ID" value="CAB5032706.1"/>
    <property type="molecule type" value="Genomic_DNA"/>
</dbReference>
<dbReference type="Pfam" id="PF11662">
    <property type="entry name" value="DUF3263"/>
    <property type="match status" value="1"/>
</dbReference>
<organism evidence="1">
    <name type="scientific">freshwater metagenome</name>
    <dbReference type="NCBI Taxonomy" id="449393"/>
    <lineage>
        <taxon>unclassified sequences</taxon>
        <taxon>metagenomes</taxon>
        <taxon>ecological metagenomes</taxon>
    </lineage>
</organism>
<gene>
    <name evidence="1" type="ORF">UFOPK2659_00001</name>
    <name evidence="2" type="ORF">UFOPK4209_00001</name>
</gene>